<dbReference type="SUPFAM" id="SSF103506">
    <property type="entry name" value="Mitochondrial carrier"/>
    <property type="match status" value="1"/>
</dbReference>
<keyword evidence="3 13" id="KW-0813">Transport</keyword>
<feature type="region of interest" description="Disordered" evidence="14">
    <location>
        <begin position="303"/>
        <end position="322"/>
    </location>
</feature>
<evidence type="ECO:0000256" key="12">
    <source>
        <dbReference type="PROSITE-ProRule" id="PRU00282"/>
    </source>
</evidence>
<dbReference type="Gene3D" id="1.50.40.10">
    <property type="entry name" value="Mitochondrial carrier domain"/>
    <property type="match status" value="2"/>
</dbReference>
<accession>A0ABM1BMH0</accession>
<dbReference type="Proteomes" id="UP000694941">
    <property type="component" value="Unplaced"/>
</dbReference>
<keyword evidence="6" id="KW-0999">Mitochondrion inner membrane</keyword>
<keyword evidence="10" id="KW-0496">Mitochondrion</keyword>
<evidence type="ECO:0000256" key="7">
    <source>
        <dbReference type="ARBA" id="ARBA00022989"/>
    </source>
</evidence>
<protein>
    <submittedName>
        <fullName evidence="16">Mitoferrin-2-like</fullName>
    </submittedName>
</protein>
<gene>
    <name evidence="16" type="primary">LOC106469078</name>
</gene>
<dbReference type="RefSeq" id="XP_013784988.1">
    <property type="nucleotide sequence ID" value="XM_013929534.2"/>
</dbReference>
<evidence type="ECO:0000256" key="5">
    <source>
        <dbReference type="ARBA" id="ARBA00022692"/>
    </source>
</evidence>
<dbReference type="PANTHER" id="PTHR45758:SF20">
    <property type="entry name" value="MITOFERRIN-2"/>
    <property type="match status" value="1"/>
</dbReference>
<keyword evidence="5 12" id="KW-0812">Transmembrane</keyword>
<evidence type="ECO:0000256" key="6">
    <source>
        <dbReference type="ARBA" id="ARBA00022792"/>
    </source>
</evidence>
<reference evidence="16" key="1">
    <citation type="submission" date="2025-08" db="UniProtKB">
        <authorList>
            <consortium name="RefSeq"/>
        </authorList>
    </citation>
    <scope>IDENTIFICATION</scope>
    <source>
        <tissue evidence="16">Muscle</tissue>
    </source>
</reference>
<keyword evidence="7" id="KW-1133">Transmembrane helix</keyword>
<dbReference type="InterPro" id="IPR023395">
    <property type="entry name" value="MCP_dom_sf"/>
</dbReference>
<name>A0ABM1BMH0_LIMPO</name>
<evidence type="ECO:0000256" key="10">
    <source>
        <dbReference type="ARBA" id="ARBA00023128"/>
    </source>
</evidence>
<evidence type="ECO:0000256" key="4">
    <source>
        <dbReference type="ARBA" id="ARBA00022496"/>
    </source>
</evidence>
<evidence type="ECO:0000256" key="2">
    <source>
        <dbReference type="ARBA" id="ARBA00006375"/>
    </source>
</evidence>
<keyword evidence="8" id="KW-0408">Iron</keyword>
<feature type="repeat" description="Solcar" evidence="12">
    <location>
        <begin position="12"/>
        <end position="100"/>
    </location>
</feature>
<evidence type="ECO:0000256" key="8">
    <source>
        <dbReference type="ARBA" id="ARBA00023004"/>
    </source>
</evidence>
<dbReference type="InterPro" id="IPR018108">
    <property type="entry name" value="MCP_transmembrane"/>
</dbReference>
<evidence type="ECO:0000256" key="13">
    <source>
        <dbReference type="RuleBase" id="RU000488"/>
    </source>
</evidence>
<proteinExistence type="inferred from homology"/>
<evidence type="ECO:0000256" key="14">
    <source>
        <dbReference type="SAM" id="MobiDB-lite"/>
    </source>
</evidence>
<dbReference type="PROSITE" id="PS50920">
    <property type="entry name" value="SOLCAR"/>
    <property type="match status" value="3"/>
</dbReference>
<evidence type="ECO:0000256" key="9">
    <source>
        <dbReference type="ARBA" id="ARBA00023065"/>
    </source>
</evidence>
<keyword evidence="11 12" id="KW-0472">Membrane</keyword>
<keyword evidence="9" id="KW-0406">Ion transport</keyword>
<evidence type="ECO:0000256" key="3">
    <source>
        <dbReference type="ARBA" id="ARBA00022448"/>
    </source>
</evidence>
<evidence type="ECO:0000256" key="11">
    <source>
        <dbReference type="ARBA" id="ARBA00023136"/>
    </source>
</evidence>
<keyword evidence="15" id="KW-1185">Reference proteome</keyword>
<keyword evidence="4" id="KW-0410">Iron transport</keyword>
<sequence>MEFDDYEILPSNNAAIHMMAGAAAGIMEHCIIYPLDSVKTRMQSLQPNPKATYHSLTDGLCKMVRYEGVFRPVRGMTAVVCGAGPAHALYFSCYEKMKRVFSGTETGAHSPISQGAAGCLATLVHDAVMTPTDVIKQRMQMFSSPYRNTVDCMRRIWQREGVWAFYRSYSTQLTMNIPFQSIHFMTYEFMQDVTNEKRTYNPKAHVVSGAVAGAFAAAITTPLDVCKTLLNTQERETLHVIKKSHVNGLFNAAMTVYKFKGLKGYFQGLQARVVSQVPSTAVAWSVYEFFKYVLQSKHALTDQTVDHSNPTPSQEDLLPTSTGAIGAAPTPL</sequence>
<dbReference type="PANTHER" id="PTHR45758">
    <property type="entry name" value="MITOFERRIN-1-RELATED"/>
    <property type="match status" value="1"/>
</dbReference>
<evidence type="ECO:0000313" key="15">
    <source>
        <dbReference type="Proteomes" id="UP000694941"/>
    </source>
</evidence>
<comment type="subcellular location">
    <subcellularLocation>
        <location evidence="1">Mitochondrion inner membrane</location>
        <topology evidence="1">Multi-pass membrane protein</topology>
    </subcellularLocation>
</comment>
<evidence type="ECO:0000256" key="1">
    <source>
        <dbReference type="ARBA" id="ARBA00004448"/>
    </source>
</evidence>
<comment type="similarity">
    <text evidence="2 13">Belongs to the mitochondrial carrier (TC 2.A.29) family.</text>
</comment>
<feature type="repeat" description="Solcar" evidence="12">
    <location>
        <begin position="109"/>
        <end position="193"/>
    </location>
</feature>
<dbReference type="GeneID" id="106469078"/>
<dbReference type="Pfam" id="PF00153">
    <property type="entry name" value="Mito_carr"/>
    <property type="match status" value="3"/>
</dbReference>
<feature type="repeat" description="Solcar" evidence="12">
    <location>
        <begin position="200"/>
        <end position="293"/>
    </location>
</feature>
<organism evidence="15 16">
    <name type="scientific">Limulus polyphemus</name>
    <name type="common">Atlantic horseshoe crab</name>
    <dbReference type="NCBI Taxonomy" id="6850"/>
    <lineage>
        <taxon>Eukaryota</taxon>
        <taxon>Metazoa</taxon>
        <taxon>Ecdysozoa</taxon>
        <taxon>Arthropoda</taxon>
        <taxon>Chelicerata</taxon>
        <taxon>Merostomata</taxon>
        <taxon>Xiphosura</taxon>
        <taxon>Limulidae</taxon>
        <taxon>Limulus</taxon>
    </lineage>
</organism>
<evidence type="ECO:0000313" key="16">
    <source>
        <dbReference type="RefSeq" id="XP_013784988.1"/>
    </source>
</evidence>